<dbReference type="GO" id="GO:0032133">
    <property type="term" value="C:chromosome passenger complex"/>
    <property type="evidence" value="ECO:0007669"/>
    <property type="project" value="TreeGrafter"/>
</dbReference>
<dbReference type="GO" id="GO:0051233">
    <property type="term" value="C:spindle midzone"/>
    <property type="evidence" value="ECO:0007669"/>
    <property type="project" value="TreeGrafter"/>
</dbReference>
<evidence type="ECO:0000256" key="7">
    <source>
        <dbReference type="ARBA" id="ARBA00023242"/>
    </source>
</evidence>
<dbReference type="InterPro" id="IPR018867">
    <property type="entry name" value="Cell_div_borealin"/>
</dbReference>
<evidence type="ECO:0000313" key="13">
    <source>
        <dbReference type="EMBL" id="KAH3778533.1"/>
    </source>
</evidence>
<dbReference type="InterPro" id="IPR046466">
    <property type="entry name" value="Borealin_C"/>
</dbReference>
<keyword evidence="7" id="KW-0539">Nucleus</keyword>
<evidence type="ECO:0000256" key="6">
    <source>
        <dbReference type="ARBA" id="ARBA00022776"/>
    </source>
</evidence>
<reference evidence="13" key="2">
    <citation type="submission" date="2020-11" db="EMBL/GenBank/DDBJ databases">
        <authorList>
            <person name="McCartney M.A."/>
            <person name="Auch B."/>
            <person name="Kono T."/>
            <person name="Mallez S."/>
            <person name="Becker A."/>
            <person name="Gohl D.M."/>
            <person name="Silverstein K.A.T."/>
            <person name="Koren S."/>
            <person name="Bechman K.B."/>
            <person name="Herman A."/>
            <person name="Abrahante J.E."/>
            <person name="Garbe J."/>
        </authorList>
    </citation>
    <scope>NUCLEOTIDE SEQUENCE</scope>
    <source>
        <strain evidence="13">Duluth1</strain>
        <tissue evidence="13">Whole animal</tissue>
    </source>
</reference>
<dbReference type="GO" id="GO:0051301">
    <property type="term" value="P:cell division"/>
    <property type="evidence" value="ECO:0007669"/>
    <property type="project" value="UniProtKB-KW"/>
</dbReference>
<sequence>MPRKRNTTAASTRAKPKLPPSDADELVNGLTYEQRKEKLTNIVHDFKLNVAELTKQYEEEMERMKKMVDKHFSQIMLKLSPRELQMTLEEYVEYLDAEEKDEIAPLPSTATSAILTEPPLQRLQNIQSTLSKYKNRRAIDTIPEEGNSSETTTVKKTTRKKTVVKGKGVTFNADEPINSFVTPAAGSRNMSMLGWGATPMVTPKFDPRLPITPAMKRNVKPDELIMSMAGSPVNIDRKMTIIADNGEEIDVMLPERSTISDMQRILGRIVNKT</sequence>
<evidence type="ECO:0000256" key="8">
    <source>
        <dbReference type="ARBA" id="ARBA00023306"/>
    </source>
</evidence>
<evidence type="ECO:0000256" key="4">
    <source>
        <dbReference type="ARBA" id="ARBA00022454"/>
    </source>
</evidence>
<protein>
    <recommendedName>
        <fullName evidence="12">Borealin C-terminal domain-containing protein</fullName>
    </recommendedName>
</protein>
<keyword evidence="6" id="KW-0498">Mitosis</keyword>
<dbReference type="Pfam" id="PF10512">
    <property type="entry name" value="Borealin"/>
    <property type="match status" value="1"/>
</dbReference>
<keyword evidence="4" id="KW-0158">Chromosome</keyword>
<dbReference type="AlphaFoldDB" id="A0A9D4IP06"/>
<keyword evidence="14" id="KW-1185">Reference proteome</keyword>
<evidence type="ECO:0000256" key="3">
    <source>
        <dbReference type="ARBA" id="ARBA00009914"/>
    </source>
</evidence>
<reference evidence="13" key="1">
    <citation type="journal article" date="2019" name="bioRxiv">
        <title>The Genome of the Zebra Mussel, Dreissena polymorpha: A Resource for Invasive Species Research.</title>
        <authorList>
            <person name="McCartney M.A."/>
            <person name="Auch B."/>
            <person name="Kono T."/>
            <person name="Mallez S."/>
            <person name="Zhang Y."/>
            <person name="Obille A."/>
            <person name="Becker A."/>
            <person name="Abrahante J.E."/>
            <person name="Garbe J."/>
            <person name="Badalamenti J.P."/>
            <person name="Herman A."/>
            <person name="Mangelson H."/>
            <person name="Liachko I."/>
            <person name="Sullivan S."/>
            <person name="Sone E.D."/>
            <person name="Koren S."/>
            <person name="Silverstein K.A.T."/>
            <person name="Beckman K.B."/>
            <person name="Gohl D.M."/>
        </authorList>
    </citation>
    <scope>NUCLEOTIDE SEQUENCE</scope>
    <source>
        <strain evidence="13">Duluth1</strain>
        <tissue evidence="13">Whole animal</tissue>
    </source>
</reference>
<evidence type="ECO:0000256" key="11">
    <source>
        <dbReference type="SAM" id="MobiDB-lite"/>
    </source>
</evidence>
<evidence type="ECO:0000313" key="14">
    <source>
        <dbReference type="Proteomes" id="UP000828390"/>
    </source>
</evidence>
<keyword evidence="5" id="KW-0132">Cell division</keyword>
<dbReference type="Gene3D" id="6.10.250.1900">
    <property type="match status" value="1"/>
</dbReference>
<dbReference type="PANTHER" id="PTHR16040:SF7">
    <property type="entry name" value="AUSTRALIN, ISOFORM A-RELATED"/>
    <property type="match status" value="1"/>
</dbReference>
<feature type="coiled-coil region" evidence="10">
    <location>
        <begin position="36"/>
        <end position="74"/>
    </location>
</feature>
<evidence type="ECO:0000256" key="5">
    <source>
        <dbReference type="ARBA" id="ARBA00022618"/>
    </source>
</evidence>
<keyword evidence="10" id="KW-0175">Coiled coil</keyword>
<keyword evidence="8" id="KW-0131">Cell cycle</keyword>
<evidence type="ECO:0000256" key="1">
    <source>
        <dbReference type="ARBA" id="ARBA00004123"/>
    </source>
</evidence>
<dbReference type="GO" id="GO:0000070">
    <property type="term" value="P:mitotic sister chromatid segregation"/>
    <property type="evidence" value="ECO:0007669"/>
    <property type="project" value="TreeGrafter"/>
</dbReference>
<name>A0A9D4IP06_DREPO</name>
<comment type="similarity">
    <text evidence="3">Belongs to the borealin family.</text>
</comment>
<organism evidence="13 14">
    <name type="scientific">Dreissena polymorpha</name>
    <name type="common">Zebra mussel</name>
    <name type="synonym">Mytilus polymorpha</name>
    <dbReference type="NCBI Taxonomy" id="45954"/>
    <lineage>
        <taxon>Eukaryota</taxon>
        <taxon>Metazoa</taxon>
        <taxon>Spiralia</taxon>
        <taxon>Lophotrochozoa</taxon>
        <taxon>Mollusca</taxon>
        <taxon>Bivalvia</taxon>
        <taxon>Autobranchia</taxon>
        <taxon>Heteroconchia</taxon>
        <taxon>Euheterodonta</taxon>
        <taxon>Imparidentia</taxon>
        <taxon>Neoheterodontei</taxon>
        <taxon>Myida</taxon>
        <taxon>Dreissenoidea</taxon>
        <taxon>Dreissenidae</taxon>
        <taxon>Dreissena</taxon>
    </lineage>
</organism>
<dbReference type="OrthoDB" id="6360905at2759"/>
<evidence type="ECO:0000256" key="2">
    <source>
        <dbReference type="ARBA" id="ARBA00004584"/>
    </source>
</evidence>
<evidence type="ECO:0000259" key="12">
    <source>
        <dbReference type="Pfam" id="PF10512"/>
    </source>
</evidence>
<accession>A0A9D4IP06</accession>
<comment type="caution">
    <text evidence="13">The sequence shown here is derived from an EMBL/GenBank/DDBJ whole genome shotgun (WGS) entry which is preliminary data.</text>
</comment>
<dbReference type="Proteomes" id="UP000828390">
    <property type="component" value="Unassembled WGS sequence"/>
</dbReference>
<feature type="region of interest" description="Disordered" evidence="11">
    <location>
        <begin position="1"/>
        <end position="22"/>
    </location>
</feature>
<dbReference type="GO" id="GO:0005634">
    <property type="term" value="C:nucleus"/>
    <property type="evidence" value="ECO:0007669"/>
    <property type="project" value="UniProtKB-SubCell"/>
</dbReference>
<feature type="domain" description="Borealin C-terminal" evidence="12">
    <location>
        <begin position="178"/>
        <end position="252"/>
    </location>
</feature>
<comment type="subcellular location">
    <subcellularLocation>
        <location evidence="2">Chromosome</location>
        <location evidence="2">Centromere</location>
    </subcellularLocation>
    <subcellularLocation>
        <location evidence="1">Nucleus</location>
    </subcellularLocation>
</comment>
<keyword evidence="9" id="KW-0137">Centromere</keyword>
<gene>
    <name evidence="13" type="ORF">DPMN_179998</name>
</gene>
<evidence type="ECO:0000256" key="10">
    <source>
        <dbReference type="SAM" id="Coils"/>
    </source>
</evidence>
<dbReference type="GO" id="GO:0000775">
    <property type="term" value="C:chromosome, centromeric region"/>
    <property type="evidence" value="ECO:0007669"/>
    <property type="project" value="UniProtKB-SubCell"/>
</dbReference>
<dbReference type="PANTHER" id="PTHR16040">
    <property type="entry name" value="AUSTRALIN, ISOFORM A-RELATED"/>
    <property type="match status" value="1"/>
</dbReference>
<evidence type="ECO:0000256" key="9">
    <source>
        <dbReference type="ARBA" id="ARBA00023328"/>
    </source>
</evidence>
<dbReference type="EMBL" id="JAIWYP010000009">
    <property type="protein sequence ID" value="KAH3778533.1"/>
    <property type="molecule type" value="Genomic_DNA"/>
</dbReference>
<proteinExistence type="inferred from homology"/>